<dbReference type="PANTHER" id="PTHR30055:SF148">
    <property type="entry name" value="TETR-FAMILY TRANSCRIPTIONAL REGULATOR"/>
    <property type="match status" value="1"/>
</dbReference>
<evidence type="ECO:0000256" key="2">
    <source>
        <dbReference type="ARBA" id="ARBA00023125"/>
    </source>
</evidence>
<keyword evidence="3" id="KW-0804">Transcription</keyword>
<name>A0ABU1HX12_9MICO</name>
<dbReference type="InterPro" id="IPR001647">
    <property type="entry name" value="HTH_TetR"/>
</dbReference>
<dbReference type="PANTHER" id="PTHR30055">
    <property type="entry name" value="HTH-TYPE TRANSCRIPTIONAL REGULATOR RUTR"/>
    <property type="match status" value="1"/>
</dbReference>
<comment type="caution">
    <text evidence="6">The sequence shown here is derived from an EMBL/GenBank/DDBJ whole genome shotgun (WGS) entry which is preliminary data.</text>
</comment>
<protein>
    <submittedName>
        <fullName evidence="6">AcrR family transcriptional regulator</fullName>
    </submittedName>
</protein>
<dbReference type="EMBL" id="JAVIZA010000001">
    <property type="protein sequence ID" value="MDR6166175.1"/>
    <property type="molecule type" value="Genomic_DNA"/>
</dbReference>
<dbReference type="Pfam" id="PF00440">
    <property type="entry name" value="TetR_N"/>
    <property type="match status" value="1"/>
</dbReference>
<dbReference type="InterPro" id="IPR036271">
    <property type="entry name" value="Tet_transcr_reg_TetR-rel_C_sf"/>
</dbReference>
<dbReference type="Proteomes" id="UP001260188">
    <property type="component" value="Unassembled WGS sequence"/>
</dbReference>
<reference evidence="6 7" key="1">
    <citation type="submission" date="2023-08" db="EMBL/GenBank/DDBJ databases">
        <title>Functional and genomic diversity of the sorghum phyllosphere microbiome.</title>
        <authorList>
            <person name="Shade A."/>
        </authorList>
    </citation>
    <scope>NUCLEOTIDE SEQUENCE [LARGE SCALE GENOMIC DNA]</scope>
    <source>
        <strain evidence="6 7">SORGH_AS_0919</strain>
    </source>
</reference>
<proteinExistence type="predicted"/>
<evidence type="ECO:0000256" key="4">
    <source>
        <dbReference type="PROSITE-ProRule" id="PRU00335"/>
    </source>
</evidence>
<dbReference type="RefSeq" id="WP_309664433.1">
    <property type="nucleotide sequence ID" value="NZ_JAVIZA010000001.1"/>
</dbReference>
<keyword evidence="7" id="KW-1185">Reference proteome</keyword>
<dbReference type="InterPro" id="IPR011075">
    <property type="entry name" value="TetR_C"/>
</dbReference>
<dbReference type="PROSITE" id="PS50977">
    <property type="entry name" value="HTH_TETR_2"/>
    <property type="match status" value="1"/>
</dbReference>
<feature type="domain" description="HTH tetR-type" evidence="5">
    <location>
        <begin position="14"/>
        <end position="76"/>
    </location>
</feature>
<dbReference type="Gene3D" id="1.10.357.10">
    <property type="entry name" value="Tetracycline Repressor, domain 2"/>
    <property type="match status" value="1"/>
</dbReference>
<dbReference type="InterPro" id="IPR009057">
    <property type="entry name" value="Homeodomain-like_sf"/>
</dbReference>
<evidence type="ECO:0000313" key="7">
    <source>
        <dbReference type="Proteomes" id="UP001260188"/>
    </source>
</evidence>
<dbReference type="Pfam" id="PF16859">
    <property type="entry name" value="TetR_C_11"/>
    <property type="match status" value="1"/>
</dbReference>
<evidence type="ECO:0000313" key="6">
    <source>
        <dbReference type="EMBL" id="MDR6166175.1"/>
    </source>
</evidence>
<dbReference type="Gene3D" id="1.10.10.60">
    <property type="entry name" value="Homeodomain-like"/>
    <property type="match status" value="1"/>
</dbReference>
<dbReference type="InterPro" id="IPR050109">
    <property type="entry name" value="HTH-type_TetR-like_transc_reg"/>
</dbReference>
<accession>A0ABU1HX12</accession>
<dbReference type="SUPFAM" id="SSF46689">
    <property type="entry name" value="Homeodomain-like"/>
    <property type="match status" value="1"/>
</dbReference>
<gene>
    <name evidence="6" type="ORF">QE367_000379</name>
</gene>
<feature type="DNA-binding region" description="H-T-H motif" evidence="4">
    <location>
        <begin position="39"/>
        <end position="58"/>
    </location>
</feature>
<keyword evidence="2 4" id="KW-0238">DNA-binding</keyword>
<keyword evidence="1" id="KW-0805">Transcription regulation</keyword>
<evidence type="ECO:0000256" key="3">
    <source>
        <dbReference type="ARBA" id="ARBA00023163"/>
    </source>
</evidence>
<organism evidence="6 7">
    <name type="scientific">Microbacterium paludicola</name>
    <dbReference type="NCBI Taxonomy" id="300019"/>
    <lineage>
        <taxon>Bacteria</taxon>
        <taxon>Bacillati</taxon>
        <taxon>Actinomycetota</taxon>
        <taxon>Actinomycetes</taxon>
        <taxon>Micrococcales</taxon>
        <taxon>Microbacteriaceae</taxon>
        <taxon>Microbacterium</taxon>
    </lineage>
</organism>
<dbReference type="SUPFAM" id="SSF48498">
    <property type="entry name" value="Tetracyclin repressor-like, C-terminal domain"/>
    <property type="match status" value="1"/>
</dbReference>
<evidence type="ECO:0000259" key="5">
    <source>
        <dbReference type="PROSITE" id="PS50977"/>
    </source>
</evidence>
<evidence type="ECO:0000256" key="1">
    <source>
        <dbReference type="ARBA" id="ARBA00023015"/>
    </source>
</evidence>
<sequence>MTPQTEKPGRPTDEDLTRRILVTAAELLGTHGYQQLTSSVEQVAKAVGCGKTAIYRRYSDKGALVAAVLLSQVEVGAMPDHGDVRADLLEHALQNQRNQVLSPEQRNGLRAMFEPDVFTLLWDSFFQHRRQQGIEIIDRAIARGDLPEDVDHDILLDTIAGLTLYRQSVKRIHIDERHYVDIIDALVTHPPRRLPDADEQVPDVP</sequence>